<dbReference type="SUPFAM" id="SSF161098">
    <property type="entry name" value="MetI-like"/>
    <property type="match status" value="1"/>
</dbReference>
<evidence type="ECO:0000313" key="10">
    <source>
        <dbReference type="Proteomes" id="UP000245624"/>
    </source>
</evidence>
<keyword evidence="10" id="KW-1185">Reference proteome</keyword>
<feature type="domain" description="ABC transmembrane type-1" evidence="8">
    <location>
        <begin position="108"/>
        <end position="320"/>
    </location>
</feature>
<dbReference type="PANTHER" id="PTHR42727">
    <property type="entry name" value="PHOSPHATE TRANSPORT SYSTEM PERMEASE PROTEIN"/>
    <property type="match status" value="1"/>
</dbReference>
<dbReference type="GO" id="GO:0006817">
    <property type="term" value="P:phosphate ion transport"/>
    <property type="evidence" value="ECO:0007669"/>
    <property type="project" value="UniProtKB-KW"/>
</dbReference>
<proteinExistence type="inferred from homology"/>
<comment type="similarity">
    <text evidence="7">Belongs to the binding-protein-dependent transport system permease family. CysTW subfamily.</text>
</comment>
<evidence type="ECO:0000256" key="6">
    <source>
        <dbReference type="RuleBase" id="RU363032"/>
    </source>
</evidence>
<comment type="caution">
    <text evidence="9">The sequence shown here is derived from an EMBL/GenBank/DDBJ whole genome shotgun (WGS) entry which is preliminary data.</text>
</comment>
<keyword evidence="7" id="KW-1003">Cell membrane</keyword>
<evidence type="ECO:0000256" key="1">
    <source>
        <dbReference type="ARBA" id="ARBA00004141"/>
    </source>
</evidence>
<dbReference type="OrthoDB" id="9785113at2"/>
<keyword evidence="7" id="KW-0592">Phosphate transport</keyword>
<dbReference type="GO" id="GO:0005315">
    <property type="term" value="F:phosphate transmembrane transporter activity"/>
    <property type="evidence" value="ECO:0007669"/>
    <property type="project" value="InterPro"/>
</dbReference>
<feature type="transmembrane region" description="Helical" evidence="6">
    <location>
        <begin position="104"/>
        <end position="127"/>
    </location>
</feature>
<dbReference type="PROSITE" id="PS50928">
    <property type="entry name" value="ABC_TM1"/>
    <property type="match status" value="1"/>
</dbReference>
<dbReference type="InterPro" id="IPR000515">
    <property type="entry name" value="MetI-like"/>
</dbReference>
<comment type="function">
    <text evidence="7">Part of the binding-protein-dependent transport system for phosphate; probably responsible for the translocation of the substrate across the membrane.</text>
</comment>
<evidence type="ECO:0000259" key="8">
    <source>
        <dbReference type="PROSITE" id="PS50928"/>
    </source>
</evidence>
<keyword evidence="4 6" id="KW-1133">Transmembrane helix</keyword>
<evidence type="ECO:0000256" key="2">
    <source>
        <dbReference type="ARBA" id="ARBA00022448"/>
    </source>
</evidence>
<dbReference type="EMBL" id="QGTD01000008">
    <property type="protein sequence ID" value="PWU68509.1"/>
    <property type="molecule type" value="Genomic_DNA"/>
</dbReference>
<evidence type="ECO:0000313" key="9">
    <source>
        <dbReference type="EMBL" id="PWU68509.1"/>
    </source>
</evidence>
<evidence type="ECO:0000256" key="4">
    <source>
        <dbReference type="ARBA" id="ARBA00022989"/>
    </source>
</evidence>
<reference evidence="9 10" key="1">
    <citation type="submission" date="2018-05" db="EMBL/GenBank/DDBJ databases">
        <title>Genomic analysis of Gracilibacillus dipsosauri DD1 reveals novel features of a salt-tolerant amylase.</title>
        <authorList>
            <person name="Deutch C.E."/>
            <person name="Yang S."/>
        </authorList>
    </citation>
    <scope>NUCLEOTIDE SEQUENCE [LARGE SCALE GENOMIC DNA]</scope>
    <source>
        <strain evidence="9 10">DD1</strain>
    </source>
</reference>
<evidence type="ECO:0000256" key="3">
    <source>
        <dbReference type="ARBA" id="ARBA00022692"/>
    </source>
</evidence>
<evidence type="ECO:0000256" key="7">
    <source>
        <dbReference type="RuleBase" id="RU363054"/>
    </source>
</evidence>
<dbReference type="GO" id="GO:0005886">
    <property type="term" value="C:plasma membrane"/>
    <property type="evidence" value="ECO:0007669"/>
    <property type="project" value="UniProtKB-SubCell"/>
</dbReference>
<evidence type="ECO:0000256" key="5">
    <source>
        <dbReference type="ARBA" id="ARBA00023136"/>
    </source>
</evidence>
<organism evidence="9 10">
    <name type="scientific">Gracilibacillus dipsosauri</name>
    <dbReference type="NCBI Taxonomy" id="178340"/>
    <lineage>
        <taxon>Bacteria</taxon>
        <taxon>Bacillati</taxon>
        <taxon>Bacillota</taxon>
        <taxon>Bacilli</taxon>
        <taxon>Bacillales</taxon>
        <taxon>Bacillaceae</taxon>
        <taxon>Gracilibacillus</taxon>
    </lineage>
</organism>
<dbReference type="Gene3D" id="1.10.3720.10">
    <property type="entry name" value="MetI-like"/>
    <property type="match status" value="1"/>
</dbReference>
<dbReference type="InterPro" id="IPR035906">
    <property type="entry name" value="MetI-like_sf"/>
</dbReference>
<keyword evidence="5 6" id="KW-0472">Membrane</keyword>
<dbReference type="CDD" id="cd06261">
    <property type="entry name" value="TM_PBP2"/>
    <property type="match status" value="1"/>
</dbReference>
<feature type="transmembrane region" description="Helical" evidence="6">
    <location>
        <begin position="50"/>
        <end position="74"/>
    </location>
</feature>
<dbReference type="InterPro" id="IPR011864">
    <property type="entry name" value="Phosphate_PstC"/>
</dbReference>
<dbReference type="NCBIfam" id="TIGR02138">
    <property type="entry name" value="phosphate_pstC"/>
    <property type="match status" value="1"/>
</dbReference>
<comment type="subcellular location">
    <subcellularLocation>
        <location evidence="6">Cell membrane</location>
        <topology evidence="6">Multi-pass membrane protein</topology>
    </subcellularLocation>
    <subcellularLocation>
        <location evidence="1">Membrane</location>
        <topology evidence="1">Multi-pass membrane protein</topology>
    </subcellularLocation>
</comment>
<feature type="transmembrane region" description="Helical" evidence="6">
    <location>
        <begin position="232"/>
        <end position="253"/>
    </location>
</feature>
<feature type="transmembrane region" description="Helical" evidence="6">
    <location>
        <begin position="148"/>
        <end position="169"/>
    </location>
</feature>
<dbReference type="AlphaFoldDB" id="A0A317L3Y1"/>
<dbReference type="PANTHER" id="PTHR42727:SF1">
    <property type="entry name" value="PHOSPHATE TRANSPORT SYSTEM PERMEASE"/>
    <property type="match status" value="1"/>
</dbReference>
<protein>
    <recommendedName>
        <fullName evidence="7">Phosphate transport system permease protein</fullName>
    </recommendedName>
</protein>
<sequence length="331" mass="36035">MTCGLSHNLCVVFKKRGIHVNKKAEQSYSVQDMIKKNKQKKNIGNYFEKGIPYFLLLCAIISVITTIGILFTLLRESITFFSNVSLVDFYLGSEWSPWTDRFGVAPLIIGTLLITAIAICVALPIGLAASIYLSEYASDRTRKIIKPILEILAGIPTVVYGFFALTFVSPLLGSVFTDMKIFNALSAGIVVGIMIIPMIASLSEDAMSAVPKSLREGALGLGATRFEVAMKVVLPAALSGIIASVVLAISRAIGETMIVTIAAGATPNMTFDPRQSIQTLTAFIVQGATGDTSYQSNIYLSIYAVGFTLFIFTLLMNILSQYISRRFKEDY</sequence>
<gene>
    <name evidence="9" type="primary">pstC</name>
    <name evidence="9" type="ORF">DLJ74_08715</name>
</gene>
<name>A0A317L3Y1_9BACI</name>
<accession>A0A317L3Y1</accession>
<dbReference type="Pfam" id="PF00528">
    <property type="entry name" value="BPD_transp_1"/>
    <property type="match status" value="1"/>
</dbReference>
<feature type="transmembrane region" description="Helical" evidence="6">
    <location>
        <begin position="181"/>
        <end position="202"/>
    </location>
</feature>
<feature type="transmembrane region" description="Helical" evidence="6">
    <location>
        <begin position="298"/>
        <end position="319"/>
    </location>
</feature>
<dbReference type="Proteomes" id="UP000245624">
    <property type="component" value="Unassembled WGS sequence"/>
</dbReference>
<keyword evidence="2 6" id="KW-0813">Transport</keyword>
<keyword evidence="3 6" id="KW-0812">Transmembrane</keyword>